<proteinExistence type="predicted"/>
<keyword evidence="2" id="KW-1185">Reference proteome</keyword>
<evidence type="ECO:0000313" key="2">
    <source>
        <dbReference type="Proteomes" id="UP000789920"/>
    </source>
</evidence>
<dbReference type="EMBL" id="CAJVQC010150282">
    <property type="protein sequence ID" value="CAG8846241.1"/>
    <property type="molecule type" value="Genomic_DNA"/>
</dbReference>
<sequence>ELSQMAKKLARDSVSPFYKARSDRYWGLYKEFCKRFDLDVENPREEVVVNSLHFEGKEDFRKNLAVTQVLRAIKKETSKNKTPDWSCDLLPIEALSPGIKNNAETRRNRRPKTEGYKMGRQRDFVGPDLQVENGPI</sequence>
<feature type="non-terminal residue" evidence="1">
    <location>
        <position position="1"/>
    </location>
</feature>
<dbReference type="Proteomes" id="UP000789920">
    <property type="component" value="Unassembled WGS sequence"/>
</dbReference>
<reference evidence="1" key="1">
    <citation type="submission" date="2021-06" db="EMBL/GenBank/DDBJ databases">
        <authorList>
            <person name="Kallberg Y."/>
            <person name="Tangrot J."/>
            <person name="Rosling A."/>
        </authorList>
    </citation>
    <scope>NUCLEOTIDE SEQUENCE</scope>
    <source>
        <strain evidence="1">MA461A</strain>
    </source>
</reference>
<gene>
    <name evidence="1" type="ORF">RPERSI_LOCUS34040</name>
</gene>
<name>A0ACA9SQU1_9GLOM</name>
<protein>
    <submittedName>
        <fullName evidence="1">26088_t:CDS:1</fullName>
    </submittedName>
</protein>
<organism evidence="1 2">
    <name type="scientific">Racocetra persica</name>
    <dbReference type="NCBI Taxonomy" id="160502"/>
    <lineage>
        <taxon>Eukaryota</taxon>
        <taxon>Fungi</taxon>
        <taxon>Fungi incertae sedis</taxon>
        <taxon>Mucoromycota</taxon>
        <taxon>Glomeromycotina</taxon>
        <taxon>Glomeromycetes</taxon>
        <taxon>Diversisporales</taxon>
        <taxon>Gigasporaceae</taxon>
        <taxon>Racocetra</taxon>
    </lineage>
</organism>
<accession>A0ACA9SQU1</accession>
<comment type="caution">
    <text evidence="1">The sequence shown here is derived from an EMBL/GenBank/DDBJ whole genome shotgun (WGS) entry which is preliminary data.</text>
</comment>
<evidence type="ECO:0000313" key="1">
    <source>
        <dbReference type="EMBL" id="CAG8846241.1"/>
    </source>
</evidence>